<sequence>MAGLAFAVIAGLPLIAATSITAANAADNGVPSRALIILTSPSLQTQGMAMVLGNAMQAGGTPVNVLLCDKAGDLALANMQSPPLKPKNATPEQLMAKLIDGGASVSVCALYLPNSDHAKTDLRTGIDVATPPEMAALMTQAGSRVFSF</sequence>
<dbReference type="AlphaFoldDB" id="A0A1Y2L6E2"/>
<dbReference type="SUPFAM" id="SSF75169">
    <property type="entry name" value="DsrEFH-like"/>
    <property type="match status" value="1"/>
</dbReference>
<keyword evidence="3" id="KW-1185">Reference proteome</keyword>
<dbReference type="Gene3D" id="3.40.1260.10">
    <property type="entry name" value="DsrEFH-like"/>
    <property type="match status" value="1"/>
</dbReference>
<feature type="chain" id="PRO_5012756638" evidence="1">
    <location>
        <begin position="26"/>
        <end position="148"/>
    </location>
</feature>
<comment type="caution">
    <text evidence="2">The sequence shown here is derived from an EMBL/GenBank/DDBJ whole genome shotgun (WGS) entry which is preliminary data.</text>
</comment>
<feature type="signal peptide" evidence="1">
    <location>
        <begin position="1"/>
        <end position="25"/>
    </location>
</feature>
<proteinExistence type="predicted"/>
<gene>
    <name evidence="2" type="ORF">TALK_20205</name>
</gene>
<protein>
    <submittedName>
        <fullName evidence="2">Uncharacterized protein</fullName>
    </submittedName>
</protein>
<reference evidence="2 3" key="1">
    <citation type="submission" date="2014-03" db="EMBL/GenBank/DDBJ databases">
        <title>The draft genome sequence of Thalassospira alkalitolerans JCM 18968.</title>
        <authorList>
            <person name="Lai Q."/>
            <person name="Shao Z."/>
        </authorList>
    </citation>
    <scope>NUCLEOTIDE SEQUENCE [LARGE SCALE GENOMIC DNA]</scope>
    <source>
        <strain evidence="2 3">JCM 18968</strain>
    </source>
</reference>
<keyword evidence="1" id="KW-0732">Signal</keyword>
<dbReference type="Proteomes" id="UP000193396">
    <property type="component" value="Unassembled WGS sequence"/>
</dbReference>
<dbReference type="InterPro" id="IPR027396">
    <property type="entry name" value="DsrEFH-like"/>
</dbReference>
<evidence type="ECO:0000313" key="3">
    <source>
        <dbReference type="Proteomes" id="UP000193396"/>
    </source>
</evidence>
<evidence type="ECO:0000313" key="2">
    <source>
        <dbReference type="EMBL" id="OSQ43784.1"/>
    </source>
</evidence>
<accession>A0A1Y2L6E2</accession>
<dbReference type="STRING" id="1293890.TALK_20205"/>
<dbReference type="EMBL" id="JFKB01000023">
    <property type="protein sequence ID" value="OSQ43784.1"/>
    <property type="molecule type" value="Genomic_DNA"/>
</dbReference>
<evidence type="ECO:0000256" key="1">
    <source>
        <dbReference type="SAM" id="SignalP"/>
    </source>
</evidence>
<organism evidence="2 3">
    <name type="scientific">Thalassospira alkalitolerans</name>
    <dbReference type="NCBI Taxonomy" id="1293890"/>
    <lineage>
        <taxon>Bacteria</taxon>
        <taxon>Pseudomonadati</taxon>
        <taxon>Pseudomonadota</taxon>
        <taxon>Alphaproteobacteria</taxon>
        <taxon>Rhodospirillales</taxon>
        <taxon>Thalassospiraceae</taxon>
        <taxon>Thalassospira</taxon>
    </lineage>
</organism>
<name>A0A1Y2L6E2_9PROT</name>